<dbReference type="Pfam" id="PF14604">
    <property type="entry name" value="SH3_9"/>
    <property type="match status" value="1"/>
</dbReference>
<feature type="compositionally biased region" description="Basic and acidic residues" evidence="7">
    <location>
        <begin position="619"/>
        <end position="629"/>
    </location>
</feature>
<dbReference type="PROSITE" id="PS50002">
    <property type="entry name" value="SH3"/>
    <property type="match status" value="1"/>
</dbReference>
<evidence type="ECO:0000313" key="11">
    <source>
        <dbReference type="Proteomes" id="UP000694554"/>
    </source>
</evidence>
<dbReference type="Gene3D" id="2.30.30.40">
    <property type="entry name" value="SH3 Domains"/>
    <property type="match status" value="1"/>
</dbReference>
<dbReference type="Pfam" id="PF00373">
    <property type="entry name" value="FERM_M"/>
    <property type="match status" value="1"/>
</dbReference>
<evidence type="ECO:0000256" key="6">
    <source>
        <dbReference type="PROSITE-ProRule" id="PRU00192"/>
    </source>
</evidence>
<dbReference type="InterPro" id="IPR019748">
    <property type="entry name" value="FERM_central"/>
</dbReference>
<reference evidence="10" key="2">
    <citation type="submission" date="2025-08" db="UniProtKB">
        <authorList>
            <consortium name="Ensembl"/>
        </authorList>
    </citation>
    <scope>IDENTIFICATION</scope>
</reference>
<dbReference type="GO" id="GO:0005737">
    <property type="term" value="C:cytoplasm"/>
    <property type="evidence" value="ECO:0007669"/>
    <property type="project" value="UniProtKB-SubCell"/>
</dbReference>
<dbReference type="InterPro" id="IPR001452">
    <property type="entry name" value="SH3_domain"/>
</dbReference>
<evidence type="ECO:0000256" key="5">
    <source>
        <dbReference type="ARBA" id="ARBA00023203"/>
    </source>
</evidence>
<dbReference type="Ensembl" id="ENSPSNT00000028363.1">
    <property type="protein sequence ID" value="ENSPSNP00000025229.1"/>
    <property type="gene ID" value="ENSPSNG00000017920.1"/>
</dbReference>
<evidence type="ECO:0000259" key="9">
    <source>
        <dbReference type="PROSITE" id="PS51016"/>
    </source>
</evidence>
<dbReference type="SMART" id="SM00139">
    <property type="entry name" value="MyTH4"/>
    <property type="match status" value="2"/>
</dbReference>
<organism evidence="10 11">
    <name type="scientific">Phocoena sinus</name>
    <name type="common">Vaquita</name>
    <dbReference type="NCBI Taxonomy" id="42100"/>
    <lineage>
        <taxon>Eukaryota</taxon>
        <taxon>Metazoa</taxon>
        <taxon>Chordata</taxon>
        <taxon>Craniata</taxon>
        <taxon>Vertebrata</taxon>
        <taxon>Euteleostomi</taxon>
        <taxon>Mammalia</taxon>
        <taxon>Eutheria</taxon>
        <taxon>Laurasiatheria</taxon>
        <taxon>Artiodactyla</taxon>
        <taxon>Whippomorpha</taxon>
        <taxon>Cetacea</taxon>
        <taxon>Odontoceti</taxon>
        <taxon>Phocoenidae</taxon>
        <taxon>Phocoena</taxon>
    </lineage>
</organism>
<dbReference type="InterPro" id="IPR059004">
    <property type="entry name" value="MYO15"/>
</dbReference>
<evidence type="ECO:0000256" key="1">
    <source>
        <dbReference type="ARBA" id="ARBA00004496"/>
    </source>
</evidence>
<dbReference type="Proteomes" id="UP000694554">
    <property type="component" value="Chromosome 20"/>
</dbReference>
<dbReference type="CDD" id="cd14473">
    <property type="entry name" value="FERM_B-lobe"/>
    <property type="match status" value="1"/>
</dbReference>
<evidence type="ECO:0000256" key="2">
    <source>
        <dbReference type="ARBA" id="ARBA00022443"/>
    </source>
</evidence>
<evidence type="ECO:0000256" key="4">
    <source>
        <dbReference type="ARBA" id="ARBA00022737"/>
    </source>
</evidence>
<sequence>MLKTAEGCQHTLAESITEAMPPEVPARPSLTLPPDIDQFPFSSFISIGFQEPSLPRPGQLLTKPLTRLDSENPQHALDINKVMLRFLGDASLEPWQEQTMGQYLVRQGQRRPGLRNELFSQLAAQLWHQPDEQQKQRGWALLAVLLGAFPPVSTLQKPLLKFVSDQAPGGMAALCQHRLLGALQQTQQAPGSERTHPPTQLEWTAGWRQGRMVLDVFTFTEECFSAEVESWTTGEQLAGRILQSRCDSWQDLAGCDFVLDLIGQTEDLGDPAGPHSYPIAPRGLAEDIPPAPGIQAPSLPPGPPPGPAPTLPSRGRTGKAGSGHTEVGRSGWLPGPPLLPVPQRECPDLEQGRALSGRMKGGGAMGPMQQGSYPMGECGAEHPSRASLPSNTAVVVPPQPQPQPQPLLPSVDARQLAVQQQNFINQQALILAQQMTTQAMTLSLEQQAKQRQSQPLEHHAQAQAPGAASLTPPPAIAPKPKKTPTPQKEPERDLELVGACLRETSQEAEDRPRRPKSFQQKRDYFQKLGQQQIKVETMRPPAKVKIPQGEEQEEEPEEEEPRAVPSPPPPPVVKKPLTRDGAKAAQEAEAEPATEAGPGSGRRPAEGRAVVRSSNPEPRQAEPSREIRNIIRIYQSRPGPVPVPVQPPRKPPQIFLKKNNPKDEALAKLGISGASSLPSTLSPSPGKGPPPAVAPRPEGQPRRVPSNSIKEKQGPLQELFGQNPPTAQRPPPPPAPPLPPPLDPATPPAEPHSQLLPMGDQGISTQLLVPSGSVCFSYAGAPWRLFLRKEVFYPRENFSHPYCLRLLCEQILRDTFAESCIRISQDERHRMKDLLRDLEVGLDSLDTAEDSVRKRIVMAARDNWANYFSRIFPVSVSEAGDGSARGWRPAWPSAAGLELGVGWLTPHPLHSFAEVLGVECLAGSTLELSLKSEQLLLHTVRAGAIKAMVELLLSELRKDSGYVIALRSYLTDDHSLLSFQRGDLIKLLPVATPEPGWQFGSAGGRSGLFPADRVQPAAAPDFSFSMEQRSGRHKSQLQHREWDKASEFSTHPWSQAHSDNLATSPSPSVACVTLPTDSDYTMQEFALRYFRKPQTLLGQTGGDAERKAMASLVQYSKAPIQASLISVSDEDVNRQAVGSFQALMQFMGDQSKPRGKNDLDLLYGLLKLCQEENLRDEIYCQALKQITGHPRPRLCARGWTFLSLLTGYFPPSTLLMPYVTKFLQHSARSQELARRCQGHLQHTVKYGGRRQLPSPGEMQAFLVAAEVLEEMCGQMGITDPHEVQEFALFLIKGEGQLVRPLWPREYLTSEVVGLDVSLHSRRLSWETPLHFDNPTYVSTHYGQVLRDYLQGKLLVSAQEDARLARLAALQHLSRNHEEPPSEQDLLAYLPKQLLCQMNVAAVTSLMGQELWQLRGCSSQEAQISFIVRQVAGPQRSELLPDPPSAEAVSELPLFGYSVYMVLRVSKPALPGPGLLGLNRQRLILMDPSSQELCCSIALRDLRRLRVLSPLGPEDSPGLELNYGSADNPQTIWFELPQVGGLCALRRWQKRLTQACTSWPVTQALTAPSRRRILGQRV</sequence>
<keyword evidence="4" id="KW-0677">Repeat</keyword>
<feature type="domain" description="MyTH4" evidence="9">
    <location>
        <begin position="1115"/>
        <end position="1262"/>
    </location>
</feature>
<keyword evidence="11" id="KW-1185">Reference proteome</keyword>
<dbReference type="InterPro" id="IPR036028">
    <property type="entry name" value="SH3-like_dom_sf"/>
</dbReference>
<dbReference type="InterPro" id="IPR035963">
    <property type="entry name" value="FERM_2"/>
</dbReference>
<dbReference type="PANTHER" id="PTHR22692">
    <property type="entry name" value="MYOSIN VII, XV"/>
    <property type="match status" value="1"/>
</dbReference>
<feature type="domain" description="MyTH4" evidence="9">
    <location>
        <begin position="56"/>
        <end position="207"/>
    </location>
</feature>
<dbReference type="InterPro" id="IPR051567">
    <property type="entry name" value="Unconventional_Myosin_ATPase"/>
</dbReference>
<protein>
    <recommendedName>
        <fullName evidence="12">Myosin XVB</fullName>
    </recommendedName>
</protein>
<feature type="region of interest" description="Disordered" evidence="7">
    <location>
        <begin position="269"/>
        <end position="344"/>
    </location>
</feature>
<accession>A0A8C9E7I6</accession>
<dbReference type="GO" id="GO:0003779">
    <property type="term" value="F:actin binding"/>
    <property type="evidence" value="ECO:0007669"/>
    <property type="project" value="UniProtKB-KW"/>
</dbReference>
<evidence type="ECO:0000313" key="10">
    <source>
        <dbReference type="Ensembl" id="ENSPSNP00000025229.1"/>
    </source>
</evidence>
<comment type="subcellular location">
    <subcellularLocation>
        <location evidence="1">Cytoplasm</location>
    </subcellularLocation>
</comment>
<name>A0A8C9E7I6_PHOSS</name>
<dbReference type="Pfam" id="PF00784">
    <property type="entry name" value="MyTH4"/>
    <property type="match status" value="2"/>
</dbReference>
<feature type="compositionally biased region" description="Pro residues" evidence="7">
    <location>
        <begin position="564"/>
        <end position="573"/>
    </location>
</feature>
<proteinExistence type="predicted"/>
<dbReference type="SMART" id="SM00326">
    <property type="entry name" value="SH3"/>
    <property type="match status" value="1"/>
</dbReference>
<dbReference type="Gene3D" id="1.25.40.530">
    <property type="entry name" value="MyTH4 domain"/>
    <property type="match status" value="2"/>
</dbReference>
<dbReference type="Pfam" id="PF26570">
    <property type="entry name" value="MYO15"/>
    <property type="match status" value="1"/>
</dbReference>
<dbReference type="GO" id="GO:0005856">
    <property type="term" value="C:cytoskeleton"/>
    <property type="evidence" value="ECO:0007669"/>
    <property type="project" value="InterPro"/>
</dbReference>
<evidence type="ECO:0000256" key="7">
    <source>
        <dbReference type="SAM" id="MobiDB-lite"/>
    </source>
</evidence>
<dbReference type="InterPro" id="IPR000857">
    <property type="entry name" value="MyTH4_dom"/>
</dbReference>
<reference evidence="10" key="3">
    <citation type="submission" date="2025-09" db="UniProtKB">
        <authorList>
            <consortium name="Ensembl"/>
        </authorList>
    </citation>
    <scope>IDENTIFICATION</scope>
</reference>
<feature type="compositionally biased region" description="Pro residues" evidence="7">
    <location>
        <begin position="727"/>
        <end position="750"/>
    </location>
</feature>
<dbReference type="SUPFAM" id="SSF47031">
    <property type="entry name" value="Second domain of FERM"/>
    <property type="match status" value="1"/>
</dbReference>
<feature type="compositionally biased region" description="Pro residues" evidence="7">
    <location>
        <begin position="639"/>
        <end position="651"/>
    </location>
</feature>
<evidence type="ECO:0000259" key="8">
    <source>
        <dbReference type="PROSITE" id="PS50002"/>
    </source>
</evidence>
<dbReference type="SUPFAM" id="SSF50044">
    <property type="entry name" value="SH3-domain"/>
    <property type="match status" value="1"/>
</dbReference>
<feature type="region of interest" description="Disordered" evidence="7">
    <location>
        <begin position="445"/>
        <end position="758"/>
    </location>
</feature>
<dbReference type="PROSITE" id="PS51016">
    <property type="entry name" value="MYTH4"/>
    <property type="match status" value="2"/>
</dbReference>
<feature type="compositionally biased region" description="Acidic residues" evidence="7">
    <location>
        <begin position="550"/>
        <end position="560"/>
    </location>
</feature>
<feature type="compositionally biased region" description="Low complexity" evidence="7">
    <location>
        <begin position="672"/>
        <end position="685"/>
    </location>
</feature>
<evidence type="ECO:0000256" key="3">
    <source>
        <dbReference type="ARBA" id="ARBA00022490"/>
    </source>
</evidence>
<feature type="compositionally biased region" description="Pro residues" evidence="7">
    <location>
        <begin position="298"/>
        <end position="310"/>
    </location>
</feature>
<keyword evidence="3" id="KW-0963">Cytoplasm</keyword>
<feature type="compositionally biased region" description="Polar residues" evidence="7">
    <location>
        <begin position="445"/>
        <end position="455"/>
    </location>
</feature>
<dbReference type="PANTHER" id="PTHR22692:SF16">
    <property type="entry name" value="MYOSIN XVB"/>
    <property type="match status" value="1"/>
</dbReference>
<feature type="domain" description="SH3" evidence="8">
    <location>
        <begin position="958"/>
        <end position="1019"/>
    </location>
</feature>
<feature type="region of interest" description="Disordered" evidence="7">
    <location>
        <begin position="1022"/>
        <end position="1041"/>
    </location>
</feature>
<feature type="compositionally biased region" description="Low complexity" evidence="7">
    <location>
        <begin position="583"/>
        <end position="596"/>
    </location>
</feature>
<reference evidence="10" key="1">
    <citation type="submission" date="2019-08" db="EMBL/GenBank/DDBJ databases">
        <title>Phocoena sinus (Vaquita) genome, mPhoSin1, primary haplotype.</title>
        <authorList>
            <person name="Morin P."/>
            <person name="Mountcastle J."/>
            <person name="Fungtammasan C."/>
            <person name="Rhie A."/>
            <person name="Rojas-Bracho L."/>
            <person name="Smith C.R."/>
            <person name="Taylor B.L."/>
            <person name="Gulland F.M.D."/>
            <person name="Musser W."/>
            <person name="Houck M."/>
            <person name="Haase B."/>
            <person name="Paez S."/>
            <person name="Howe K."/>
            <person name="Torrance J."/>
            <person name="Formenti G."/>
            <person name="Phillippy A."/>
            <person name="Ryder O."/>
            <person name="Jarvis E.D."/>
            <person name="Fedrigo O."/>
        </authorList>
    </citation>
    <scope>NUCLEOTIDE SEQUENCE [LARGE SCALE GENOMIC DNA]</scope>
</reference>
<keyword evidence="2 6" id="KW-0728">SH3 domain</keyword>
<dbReference type="GeneTree" id="ENSGT00930000151032"/>
<evidence type="ECO:0008006" key="12">
    <source>
        <dbReference type="Google" id="ProtNLM"/>
    </source>
</evidence>
<dbReference type="InterPro" id="IPR038185">
    <property type="entry name" value="MyTH4_dom_sf"/>
</dbReference>
<keyword evidence="5" id="KW-0009">Actin-binding</keyword>